<evidence type="ECO:0000256" key="1">
    <source>
        <dbReference type="SAM" id="Coils"/>
    </source>
</evidence>
<evidence type="ECO:0000313" key="3">
    <source>
        <dbReference type="EMBL" id="KAE8356306.1"/>
    </source>
</evidence>
<feature type="compositionally biased region" description="Basic and acidic residues" evidence="2">
    <location>
        <begin position="393"/>
        <end position="403"/>
    </location>
</feature>
<feature type="region of interest" description="Disordered" evidence="2">
    <location>
        <begin position="294"/>
        <end position="318"/>
    </location>
</feature>
<feature type="compositionally biased region" description="Polar residues" evidence="2">
    <location>
        <begin position="294"/>
        <end position="305"/>
    </location>
</feature>
<gene>
    <name evidence="3" type="ORF">BDV28DRAFT_145341</name>
</gene>
<accession>A0A5N6ZHA7</accession>
<dbReference type="Proteomes" id="UP000327118">
    <property type="component" value="Unassembled WGS sequence"/>
</dbReference>
<keyword evidence="1" id="KW-0175">Coiled coil</keyword>
<dbReference type="EMBL" id="ML739040">
    <property type="protein sequence ID" value="KAE8356306.1"/>
    <property type="molecule type" value="Genomic_DNA"/>
</dbReference>
<dbReference type="OrthoDB" id="4868352at2759"/>
<organism evidence="3 4">
    <name type="scientific">Aspergillus coremiiformis</name>
    <dbReference type="NCBI Taxonomy" id="138285"/>
    <lineage>
        <taxon>Eukaryota</taxon>
        <taxon>Fungi</taxon>
        <taxon>Dikarya</taxon>
        <taxon>Ascomycota</taxon>
        <taxon>Pezizomycotina</taxon>
        <taxon>Eurotiomycetes</taxon>
        <taxon>Eurotiomycetidae</taxon>
        <taxon>Eurotiales</taxon>
        <taxon>Aspergillaceae</taxon>
        <taxon>Aspergillus</taxon>
        <taxon>Aspergillus subgen. Circumdati</taxon>
    </lineage>
</organism>
<reference evidence="4" key="1">
    <citation type="submission" date="2019-04" db="EMBL/GenBank/DDBJ databases">
        <title>Friends and foes A comparative genomics studyof 23 Aspergillus species from section Flavi.</title>
        <authorList>
            <consortium name="DOE Joint Genome Institute"/>
            <person name="Kjaerbolling I."/>
            <person name="Vesth T."/>
            <person name="Frisvad J.C."/>
            <person name="Nybo J.L."/>
            <person name="Theobald S."/>
            <person name="Kildgaard S."/>
            <person name="Isbrandt T."/>
            <person name="Kuo A."/>
            <person name="Sato A."/>
            <person name="Lyhne E.K."/>
            <person name="Kogle M.E."/>
            <person name="Wiebenga A."/>
            <person name="Kun R.S."/>
            <person name="Lubbers R.J."/>
            <person name="Makela M.R."/>
            <person name="Barry K."/>
            <person name="Chovatia M."/>
            <person name="Clum A."/>
            <person name="Daum C."/>
            <person name="Haridas S."/>
            <person name="He G."/>
            <person name="LaButti K."/>
            <person name="Lipzen A."/>
            <person name="Mondo S."/>
            <person name="Riley R."/>
            <person name="Salamov A."/>
            <person name="Simmons B.A."/>
            <person name="Magnuson J.K."/>
            <person name="Henrissat B."/>
            <person name="Mortensen U.H."/>
            <person name="Larsen T.O."/>
            <person name="Devries R.P."/>
            <person name="Grigoriev I.V."/>
            <person name="Machida M."/>
            <person name="Baker S.E."/>
            <person name="Andersen M.R."/>
        </authorList>
    </citation>
    <scope>NUCLEOTIDE SEQUENCE [LARGE SCALE GENOMIC DNA]</scope>
    <source>
        <strain evidence="4">CBS 553.77</strain>
    </source>
</reference>
<dbReference type="AlphaFoldDB" id="A0A5N6ZHA7"/>
<feature type="coiled-coil region" evidence="1">
    <location>
        <begin position="13"/>
        <end position="47"/>
    </location>
</feature>
<feature type="region of interest" description="Disordered" evidence="2">
    <location>
        <begin position="361"/>
        <end position="446"/>
    </location>
</feature>
<evidence type="ECO:0000313" key="4">
    <source>
        <dbReference type="Proteomes" id="UP000327118"/>
    </source>
</evidence>
<name>A0A5N6ZHA7_9EURO</name>
<keyword evidence="4" id="KW-1185">Reference proteome</keyword>
<proteinExistence type="predicted"/>
<sequence>MAARTSPYLESDMEPSNERLTQALEEIKRLERENRELQNRVRQSTAWSMELQGGKEQITDGEVKKRFEGLYNAIQDWVMQIELELVRQSRHFQDSLEAALHREGQEELLWRLVLAKAYNTRGSKPGWDRNSKDLARIRWLGGLDTLVNVVLCRLVWTHLYSYLFSDYQFFGLDEDVMVAFDYIINAIANDGYEEGKINEAADIQHAITCSSVRYEFTECENLPDRIIPNEDQILEYTLKDIVTWRDRESTRGVTGAFCGLFPGVYRVSVEENRLLLVKPVVLVLESEANRQLEDQSFPQNGANSRSNKRIPKSDKIILSRHSAESSTVRYVEEPHHTSSFSRQRCNSGLWWFSNLRRPSEQSESSAIVRPPRFTPRSSGEEQDKGHRTALLRRPNDRRGRPGRSETALTYQRSPREQAFSPPRRTATMPVYSTRSHPGPAREGRRE</sequence>
<evidence type="ECO:0000256" key="2">
    <source>
        <dbReference type="SAM" id="MobiDB-lite"/>
    </source>
</evidence>
<protein>
    <submittedName>
        <fullName evidence="3">Uncharacterized protein</fullName>
    </submittedName>
</protein>